<dbReference type="Proteomes" id="UP000277300">
    <property type="component" value="Unassembled WGS sequence"/>
</dbReference>
<dbReference type="Gene3D" id="1.10.8.270">
    <property type="entry name" value="putative rabgap domain of human tbc1 domain family member 14 like domains"/>
    <property type="match status" value="1"/>
</dbReference>
<dbReference type="InterPro" id="IPR000195">
    <property type="entry name" value="Rab-GAP-TBC_dom"/>
</dbReference>
<dbReference type="SMART" id="SM00164">
    <property type="entry name" value="TBC"/>
    <property type="match status" value="1"/>
</dbReference>
<evidence type="ECO:0000313" key="2">
    <source>
        <dbReference type="EMBL" id="RLN51003.1"/>
    </source>
</evidence>
<proteinExistence type="predicted"/>
<gene>
    <name evidence="2" type="ORF">BBJ29_008573</name>
    <name evidence="3" type="ORF">BBP00_00000931</name>
</gene>
<dbReference type="GO" id="GO:0005096">
    <property type="term" value="F:GTPase activator activity"/>
    <property type="evidence" value="ECO:0007669"/>
    <property type="project" value="TreeGrafter"/>
</dbReference>
<dbReference type="PANTHER" id="PTHR47219">
    <property type="entry name" value="RAB GTPASE-ACTIVATING PROTEIN 1-LIKE"/>
    <property type="match status" value="1"/>
</dbReference>
<dbReference type="FunFam" id="1.10.8.270:FF:000016">
    <property type="entry name" value="TBC1 domain family member 2A"/>
    <property type="match status" value="1"/>
</dbReference>
<sequence length="595" mass="67980">MGSMASDYLQDICNDEVKIFTTEIFSLIRDCPVSTSRKPVVYQYEKCSTSELNAAYTAAQEACQAVDEASSPKRLELSCHCERQVLECYVTLGDPTEADLDTVEDLYLYRLRKWSERFAARDWTQERVCQKWKENQQRFLLQEAVDGTEDTKKMAEKSTGSTVKRAFSNFATAAELLLHSRQFDGLLKAGVSPQLRGQVWWMCSGAAELKQGAKEKYPTLVRRLHTLSKCAEMDIEKDLPRTFPLALRSSMRHSQEAVEGSDNFGELRRVLQAYSLRNPAVGYCQSMNFLAAVLLQHMGEEEAFWVLAAIVEELTPQYHTRTMTGSRADQRVFSDLVTQKLPTLATHLQALDVDFEPFTLKWFLCLFLNTLPFEPVMRIWDVFFCEGSHVLLRMGLVLLKLNQPRILACDDALDVYEMFKVSHETLQELTASYRSGLLNRDECVCDTLIRLAMDKSFLGSIPFDSLHELRQYYRYEIEAELEEVEARRLVRRRSEKAHAGVAASEGGMALVNGGKNVDLEQEENEGLTTCSSREDTEDRTLLMEYDFVDDYVSGSGSEASPARHIRFIDLYDSDDSATDYFVDVMYDFSLQHHCR</sequence>
<dbReference type="InterPro" id="IPR050302">
    <property type="entry name" value="Rab_GAP_TBC_domain"/>
</dbReference>
<reference evidence="4 5" key="1">
    <citation type="submission" date="2018-07" db="EMBL/GenBank/DDBJ databases">
        <title>Genome sequencing of oomycete isolates from Chile give support for New Zealand origin for Phytophthora kernoviae and make available the first Nothophytophthora sp. genome.</title>
        <authorList>
            <person name="Studholme D.J."/>
            <person name="Sanfuentes E."/>
            <person name="Panda P."/>
            <person name="Hill R."/>
            <person name="Sambles C."/>
            <person name="Grant M."/>
            <person name="Williams N.M."/>
            <person name="Mcdougal R.L."/>
        </authorList>
    </citation>
    <scope>NUCLEOTIDE SEQUENCE [LARGE SCALE GENOMIC DNA]</scope>
    <source>
        <strain evidence="3">Chile6</strain>
        <strain evidence="2">Chile7</strain>
    </source>
</reference>
<evidence type="ECO:0000259" key="1">
    <source>
        <dbReference type="PROSITE" id="PS50086"/>
    </source>
</evidence>
<evidence type="ECO:0000313" key="5">
    <source>
        <dbReference type="Proteomes" id="UP000284657"/>
    </source>
</evidence>
<dbReference type="InterPro" id="IPR035969">
    <property type="entry name" value="Rab-GAP_TBC_sf"/>
</dbReference>
<dbReference type="SUPFAM" id="SSF47923">
    <property type="entry name" value="Ypt/Rab-GAP domain of gyp1p"/>
    <property type="match status" value="2"/>
</dbReference>
<dbReference type="AlphaFoldDB" id="A0A3F2S1W0"/>
<dbReference type="Proteomes" id="UP000284657">
    <property type="component" value="Unassembled WGS sequence"/>
</dbReference>
<name>A0A3F2S1W0_9STRA</name>
<dbReference type="EMBL" id="MBDO02000012">
    <property type="protein sequence ID" value="RLN68561.1"/>
    <property type="molecule type" value="Genomic_DNA"/>
</dbReference>
<evidence type="ECO:0000313" key="4">
    <source>
        <dbReference type="Proteomes" id="UP000277300"/>
    </source>
</evidence>
<dbReference type="EMBL" id="MBAD02001932">
    <property type="protein sequence ID" value="RLN51003.1"/>
    <property type="molecule type" value="Genomic_DNA"/>
</dbReference>
<feature type="domain" description="Rab-GAP TBC" evidence="1">
    <location>
        <begin position="190"/>
        <end position="387"/>
    </location>
</feature>
<protein>
    <recommendedName>
        <fullName evidence="1">Rab-GAP TBC domain-containing protein</fullName>
    </recommendedName>
</protein>
<dbReference type="PANTHER" id="PTHR47219:SF20">
    <property type="entry name" value="TBC1 DOMAIN FAMILY MEMBER 2B"/>
    <property type="match status" value="1"/>
</dbReference>
<accession>A0A3F2S1W0</accession>
<dbReference type="PROSITE" id="PS50086">
    <property type="entry name" value="TBC_RABGAP"/>
    <property type="match status" value="1"/>
</dbReference>
<dbReference type="Pfam" id="PF00566">
    <property type="entry name" value="RabGAP-TBC"/>
    <property type="match status" value="1"/>
</dbReference>
<dbReference type="Gene3D" id="1.10.472.80">
    <property type="entry name" value="Ypt/Rab-GAP domain of gyp1p, domain 3"/>
    <property type="match status" value="1"/>
</dbReference>
<organism evidence="3 4">
    <name type="scientific">Phytophthora kernoviae</name>
    <dbReference type="NCBI Taxonomy" id="325452"/>
    <lineage>
        <taxon>Eukaryota</taxon>
        <taxon>Sar</taxon>
        <taxon>Stramenopiles</taxon>
        <taxon>Oomycota</taxon>
        <taxon>Peronosporomycetes</taxon>
        <taxon>Peronosporales</taxon>
        <taxon>Peronosporaceae</taxon>
        <taxon>Phytophthora</taxon>
    </lineage>
</organism>
<evidence type="ECO:0000313" key="3">
    <source>
        <dbReference type="EMBL" id="RLN68561.1"/>
    </source>
</evidence>
<dbReference type="OrthoDB" id="294251at2759"/>
<dbReference type="GO" id="GO:0031267">
    <property type="term" value="F:small GTPase binding"/>
    <property type="evidence" value="ECO:0007669"/>
    <property type="project" value="TreeGrafter"/>
</dbReference>
<comment type="caution">
    <text evidence="3">The sequence shown here is derived from an EMBL/GenBank/DDBJ whole genome shotgun (WGS) entry which is preliminary data.</text>
</comment>